<reference evidence="2" key="1">
    <citation type="submission" date="2021-01" db="EMBL/GenBank/DDBJ databases">
        <title>Caligus Genome Assembly.</title>
        <authorList>
            <person name="Gallardo-Escarate C."/>
        </authorList>
    </citation>
    <scope>NUCLEOTIDE SEQUENCE [LARGE SCALE GENOMIC DNA]</scope>
</reference>
<accession>A0A7T8GQA8</accession>
<evidence type="ECO:0000313" key="2">
    <source>
        <dbReference type="Proteomes" id="UP000595437"/>
    </source>
</evidence>
<dbReference type="Proteomes" id="UP000595437">
    <property type="component" value="Chromosome 18"/>
</dbReference>
<organism evidence="1 2">
    <name type="scientific">Caligus rogercresseyi</name>
    <name type="common">Sea louse</name>
    <dbReference type="NCBI Taxonomy" id="217165"/>
    <lineage>
        <taxon>Eukaryota</taxon>
        <taxon>Metazoa</taxon>
        <taxon>Ecdysozoa</taxon>
        <taxon>Arthropoda</taxon>
        <taxon>Crustacea</taxon>
        <taxon>Multicrustacea</taxon>
        <taxon>Hexanauplia</taxon>
        <taxon>Copepoda</taxon>
        <taxon>Siphonostomatoida</taxon>
        <taxon>Caligidae</taxon>
        <taxon>Caligus</taxon>
    </lineage>
</organism>
<gene>
    <name evidence="1" type="ORF">FKW44_024042</name>
</gene>
<sequence>MDNQVFQAFFEAFARPLGLSFDIPKDAYGQTHKTFNYIPSLLTLKNPCKPQNPLTDTNLF</sequence>
<dbReference type="EMBL" id="CP045907">
    <property type="protein sequence ID" value="QQP35737.1"/>
    <property type="molecule type" value="Genomic_DNA"/>
</dbReference>
<evidence type="ECO:0000313" key="1">
    <source>
        <dbReference type="EMBL" id="QQP35737.1"/>
    </source>
</evidence>
<proteinExistence type="predicted"/>
<protein>
    <submittedName>
        <fullName evidence="1">Uncharacterized protein</fullName>
    </submittedName>
</protein>
<name>A0A7T8GQA8_CALRO</name>
<dbReference type="AlphaFoldDB" id="A0A7T8GQA8"/>
<keyword evidence="2" id="KW-1185">Reference proteome</keyword>